<evidence type="ECO:0000256" key="2">
    <source>
        <dbReference type="ARBA" id="ARBA00022448"/>
    </source>
</evidence>
<dbReference type="AlphaFoldDB" id="A0A382F5L3"/>
<gene>
    <name evidence="9" type="ORF">METZ01_LOCUS210839</name>
</gene>
<feature type="transmembrane region" description="Helical" evidence="7">
    <location>
        <begin position="72"/>
        <end position="91"/>
    </location>
</feature>
<feature type="transmembrane region" description="Helical" evidence="7">
    <location>
        <begin position="380"/>
        <end position="399"/>
    </location>
</feature>
<accession>A0A382F5L3</accession>
<dbReference type="GO" id="GO:0015212">
    <property type="term" value="F:cytidine transmembrane transporter activity"/>
    <property type="evidence" value="ECO:0007669"/>
    <property type="project" value="TreeGrafter"/>
</dbReference>
<keyword evidence="5 7" id="KW-1133">Transmembrane helix</keyword>
<feature type="transmembrane region" description="Helical" evidence="7">
    <location>
        <begin position="312"/>
        <end position="329"/>
    </location>
</feature>
<dbReference type="GO" id="GO:0005886">
    <property type="term" value="C:plasma membrane"/>
    <property type="evidence" value="ECO:0007669"/>
    <property type="project" value="UniProtKB-SubCell"/>
</dbReference>
<dbReference type="Gene3D" id="1.20.1250.20">
    <property type="entry name" value="MFS general substrate transporter like domains"/>
    <property type="match status" value="2"/>
</dbReference>
<dbReference type="EMBL" id="UINC01047998">
    <property type="protein sequence ID" value="SVB57985.1"/>
    <property type="molecule type" value="Genomic_DNA"/>
</dbReference>
<feature type="domain" description="Major facilitator superfamily (MFS) profile" evidence="8">
    <location>
        <begin position="213"/>
        <end position="419"/>
    </location>
</feature>
<feature type="transmembrane region" description="Helical" evidence="7">
    <location>
        <begin position="341"/>
        <end position="360"/>
    </location>
</feature>
<keyword evidence="4 7" id="KW-0812">Transmembrane</keyword>
<evidence type="ECO:0000256" key="4">
    <source>
        <dbReference type="ARBA" id="ARBA00022692"/>
    </source>
</evidence>
<feature type="transmembrane region" description="Helical" evidence="7">
    <location>
        <begin position="12"/>
        <end position="32"/>
    </location>
</feature>
<feature type="transmembrane region" description="Helical" evidence="7">
    <location>
        <begin position="134"/>
        <end position="153"/>
    </location>
</feature>
<dbReference type="SUPFAM" id="SSF103473">
    <property type="entry name" value="MFS general substrate transporter"/>
    <property type="match status" value="1"/>
</dbReference>
<sequence length="419" mass="46553">MNKNNSLVYFRLSLMMFLQFAIWGAWAVLIAGHMQNLKFTGKEISYVFGTTAIGAMVSPLIAGWIADRYMPAQIFTAFSHFVGGILLIVAWKQTSFPAMFLAICVYAVLYMPTIALTNAISFHHMGDSEKFGNIRVWGALGWIAVNWVMSLYLRFWEVRVPEQSHIGDCLLAAAVVSILMGFYCLSLPNTPPAKEAKNPYAFLEAISLIKNRNFAVLLIISFIVAIELPFYYNLTFLFLTEQQHGIGLPASTANWAMSLGQIAEVLIMILLLPSIRKLGMRTTIFLGILAWPVRYAIFAIGQPVWLVIASQSLHGLCYAFFFVGGMIAVERLSPVDIRSSAQSLLVFATNGIGMLVGHFVSGRVHEFFKLEDGGHTWAKIFLVPIAVTVIASIAFILMFSEKRYQEDSAAIQQTTDATT</sequence>
<dbReference type="GO" id="GO:0015213">
    <property type="term" value="F:uridine transmembrane transporter activity"/>
    <property type="evidence" value="ECO:0007669"/>
    <property type="project" value="TreeGrafter"/>
</dbReference>
<keyword evidence="2" id="KW-0813">Transport</keyword>
<reference evidence="9" key="1">
    <citation type="submission" date="2018-05" db="EMBL/GenBank/DDBJ databases">
        <authorList>
            <person name="Lanie J.A."/>
            <person name="Ng W.-L."/>
            <person name="Kazmierczak K.M."/>
            <person name="Andrzejewski T.M."/>
            <person name="Davidsen T.M."/>
            <person name="Wayne K.J."/>
            <person name="Tettelin H."/>
            <person name="Glass J.I."/>
            <person name="Rusch D."/>
            <person name="Podicherti R."/>
            <person name="Tsui H.-C.T."/>
            <person name="Winkler M.E."/>
        </authorList>
    </citation>
    <scope>NUCLEOTIDE SEQUENCE</scope>
</reference>
<feature type="transmembrane region" description="Helical" evidence="7">
    <location>
        <begin position="97"/>
        <end position="122"/>
    </location>
</feature>
<feature type="transmembrane region" description="Helical" evidence="7">
    <location>
        <begin position="252"/>
        <end position="272"/>
    </location>
</feature>
<organism evidence="9">
    <name type="scientific">marine metagenome</name>
    <dbReference type="NCBI Taxonomy" id="408172"/>
    <lineage>
        <taxon>unclassified sequences</taxon>
        <taxon>metagenomes</taxon>
        <taxon>ecological metagenomes</taxon>
    </lineage>
</organism>
<name>A0A382F5L3_9ZZZZ</name>
<dbReference type="InterPro" id="IPR004740">
    <property type="entry name" value="Nuc_H_symport"/>
</dbReference>
<feature type="transmembrane region" description="Helical" evidence="7">
    <location>
        <begin position="165"/>
        <end position="185"/>
    </location>
</feature>
<protein>
    <recommendedName>
        <fullName evidence="8">Major facilitator superfamily (MFS) profile domain-containing protein</fullName>
    </recommendedName>
</protein>
<keyword evidence="3" id="KW-1003">Cell membrane</keyword>
<dbReference type="PANTHER" id="PTHR23522">
    <property type="entry name" value="BLL5896 PROTEIN"/>
    <property type="match status" value="1"/>
</dbReference>
<evidence type="ECO:0000256" key="6">
    <source>
        <dbReference type="ARBA" id="ARBA00023136"/>
    </source>
</evidence>
<evidence type="ECO:0000256" key="1">
    <source>
        <dbReference type="ARBA" id="ARBA00004651"/>
    </source>
</evidence>
<dbReference type="InterPro" id="IPR036259">
    <property type="entry name" value="MFS_trans_sf"/>
</dbReference>
<evidence type="ECO:0000256" key="3">
    <source>
        <dbReference type="ARBA" id="ARBA00022475"/>
    </source>
</evidence>
<evidence type="ECO:0000256" key="5">
    <source>
        <dbReference type="ARBA" id="ARBA00022989"/>
    </source>
</evidence>
<dbReference type="PROSITE" id="PS50850">
    <property type="entry name" value="MFS"/>
    <property type="match status" value="1"/>
</dbReference>
<keyword evidence="6 7" id="KW-0472">Membrane</keyword>
<feature type="transmembrane region" description="Helical" evidence="7">
    <location>
        <begin position="44"/>
        <end position="65"/>
    </location>
</feature>
<evidence type="ECO:0000313" key="9">
    <source>
        <dbReference type="EMBL" id="SVB57985.1"/>
    </source>
</evidence>
<feature type="transmembrane region" description="Helical" evidence="7">
    <location>
        <begin position="284"/>
        <end position="306"/>
    </location>
</feature>
<evidence type="ECO:0000256" key="7">
    <source>
        <dbReference type="SAM" id="Phobius"/>
    </source>
</evidence>
<feature type="transmembrane region" description="Helical" evidence="7">
    <location>
        <begin position="214"/>
        <end position="232"/>
    </location>
</feature>
<proteinExistence type="predicted"/>
<dbReference type="Pfam" id="PF03825">
    <property type="entry name" value="Nuc_H_symport"/>
    <property type="match status" value="1"/>
</dbReference>
<evidence type="ECO:0000259" key="8">
    <source>
        <dbReference type="PROSITE" id="PS50850"/>
    </source>
</evidence>
<dbReference type="PANTHER" id="PTHR23522:SF4">
    <property type="entry name" value="NUCLEOSIDE PERMEASE NUPG-RELATED"/>
    <property type="match status" value="1"/>
</dbReference>
<comment type="subcellular location">
    <subcellularLocation>
        <location evidence="1">Cell membrane</location>
        <topology evidence="1">Multi-pass membrane protein</topology>
    </subcellularLocation>
</comment>
<dbReference type="InterPro" id="IPR020846">
    <property type="entry name" value="MFS_dom"/>
</dbReference>